<accession>E1ZIP1</accession>
<feature type="compositionally biased region" description="Polar residues" evidence="1">
    <location>
        <begin position="567"/>
        <end position="577"/>
    </location>
</feature>
<feature type="region of interest" description="Disordered" evidence="1">
    <location>
        <begin position="224"/>
        <end position="259"/>
    </location>
</feature>
<dbReference type="OrthoDB" id="10692213at2759"/>
<evidence type="ECO:0000313" key="3">
    <source>
        <dbReference type="EMBL" id="EFN54191.1"/>
    </source>
</evidence>
<feature type="signal peptide" evidence="2">
    <location>
        <begin position="1"/>
        <end position="23"/>
    </location>
</feature>
<feature type="region of interest" description="Disordered" evidence="1">
    <location>
        <begin position="459"/>
        <end position="604"/>
    </location>
</feature>
<feature type="compositionally biased region" description="Low complexity" evidence="1">
    <location>
        <begin position="644"/>
        <end position="666"/>
    </location>
</feature>
<feature type="region of interest" description="Disordered" evidence="1">
    <location>
        <begin position="644"/>
        <end position="679"/>
    </location>
</feature>
<feature type="region of interest" description="Disordered" evidence="1">
    <location>
        <begin position="112"/>
        <end position="157"/>
    </location>
</feature>
<keyword evidence="2" id="KW-0732">Signal</keyword>
<keyword evidence="4" id="KW-1185">Reference proteome</keyword>
<gene>
    <name evidence="3" type="ORF">CHLNCDRAFT_135652</name>
</gene>
<dbReference type="KEGG" id="cvr:CHLNCDRAFT_135652"/>
<dbReference type="GeneID" id="17353713"/>
<evidence type="ECO:0000256" key="2">
    <source>
        <dbReference type="SAM" id="SignalP"/>
    </source>
</evidence>
<feature type="compositionally biased region" description="Low complexity" evidence="1">
    <location>
        <begin position="509"/>
        <end position="524"/>
    </location>
</feature>
<dbReference type="Proteomes" id="UP000008141">
    <property type="component" value="Unassembled WGS sequence"/>
</dbReference>
<feature type="region of interest" description="Disordered" evidence="1">
    <location>
        <begin position="779"/>
        <end position="801"/>
    </location>
</feature>
<evidence type="ECO:0000256" key="1">
    <source>
        <dbReference type="SAM" id="MobiDB-lite"/>
    </source>
</evidence>
<feature type="region of interest" description="Disordered" evidence="1">
    <location>
        <begin position="24"/>
        <end position="43"/>
    </location>
</feature>
<evidence type="ECO:0000313" key="4">
    <source>
        <dbReference type="Proteomes" id="UP000008141"/>
    </source>
</evidence>
<feature type="compositionally biased region" description="Low complexity" evidence="1">
    <location>
        <begin position="459"/>
        <end position="492"/>
    </location>
</feature>
<feature type="compositionally biased region" description="Low complexity" evidence="1">
    <location>
        <begin position="369"/>
        <end position="378"/>
    </location>
</feature>
<protein>
    <submittedName>
        <fullName evidence="3">Uncharacterized protein</fullName>
    </submittedName>
</protein>
<dbReference type="AlphaFoldDB" id="E1ZIP1"/>
<dbReference type="RefSeq" id="XP_005846293.1">
    <property type="nucleotide sequence ID" value="XM_005846231.1"/>
</dbReference>
<proteinExistence type="predicted"/>
<feature type="region of interest" description="Disordered" evidence="1">
    <location>
        <begin position="749"/>
        <end position="768"/>
    </location>
</feature>
<sequence length="822" mass="83692">MRGSARLVAAGLALGTLLMSAAAAGEDAAKPRRRRRLRSAGAQAAARQAEAAALRAMASELYVQGDGRDGARYGRQLEEQRRRQSADRVVPCDRLSELTTKLAAGPVGQLRPGRLTMQYSDGEGGGGGTGTEEQATPGGQLGQPLLAAAGGKDKDGNAAAPAAVHVYTEGEMAAAAAELQAAVAAGQLPLHGLAFDPAAPPTAAQYEAALAAAEMQLQAAMAAEGQGQQPDPWAAEGQGQQAYPGSAAFDPGAGPYGGDTASQPGAAELQAAMAAAAALYPSPSHNPQGADGGAVVAGAAGPAGEVRASGAAAGLHRNRSVADYEAAAAAAAAAVLAGVPRGQSAVGGQLARPGRPGTPQDQQCHHQHQQQQQQEQQQGEAEGEDFGVQAGGAVDEEALAALARELRQQELLLRQELAALQDGQGWVQDFRREIWPQLQQLLTQAQAQAQGQALPPAAPAAAALAEQPQGQAQGLAEAPAGQQAGQLAATAASSPPQLAPTGHDSRYYTPTGPSFTSTTNPSFSWGAADAPQGAAGEGASLPGGAERGRLYPQLPPQDAPVRVPESRLSTPDGQSHYGSPRESLAASTGSRPLPGASPPRVAAPRLAPAYPPAYFNPPPAVAAEPRPTPAYRGAGFEAVDPWASPQPAAAAEARPPPAYRGAGIAPLDHPPTLGAMSSPKRAFQPAVPVLPDALPPAALYDDAGQDALAAFETDHLRQQLQQLHLAAGLLQTLDPSQLAAAVSAGAQAQMARRGRRPEPPRWIENPAARESVIASQVAAAGRESAVGRPSGGGGEGPPRRLLRRMSSVIRRLLVGPQQQQQA</sequence>
<feature type="region of interest" description="Disordered" evidence="1">
    <location>
        <begin position="344"/>
        <end position="384"/>
    </location>
</feature>
<dbReference type="EMBL" id="GL433848">
    <property type="protein sequence ID" value="EFN54191.1"/>
    <property type="molecule type" value="Genomic_DNA"/>
</dbReference>
<dbReference type="InParanoid" id="E1ZIP1"/>
<organism evidence="4">
    <name type="scientific">Chlorella variabilis</name>
    <name type="common">Green alga</name>
    <dbReference type="NCBI Taxonomy" id="554065"/>
    <lineage>
        <taxon>Eukaryota</taxon>
        <taxon>Viridiplantae</taxon>
        <taxon>Chlorophyta</taxon>
        <taxon>core chlorophytes</taxon>
        <taxon>Trebouxiophyceae</taxon>
        <taxon>Chlorellales</taxon>
        <taxon>Chlorellaceae</taxon>
        <taxon>Chlorella clade</taxon>
        <taxon>Chlorella</taxon>
    </lineage>
</organism>
<reference evidence="3 4" key="1">
    <citation type="journal article" date="2010" name="Plant Cell">
        <title>The Chlorella variabilis NC64A genome reveals adaptation to photosymbiosis, coevolution with viruses, and cryptic sex.</title>
        <authorList>
            <person name="Blanc G."/>
            <person name="Duncan G."/>
            <person name="Agarkova I."/>
            <person name="Borodovsky M."/>
            <person name="Gurnon J."/>
            <person name="Kuo A."/>
            <person name="Lindquist E."/>
            <person name="Lucas S."/>
            <person name="Pangilinan J."/>
            <person name="Polle J."/>
            <person name="Salamov A."/>
            <person name="Terry A."/>
            <person name="Yamada T."/>
            <person name="Dunigan D.D."/>
            <person name="Grigoriev I.V."/>
            <person name="Claverie J.M."/>
            <person name="Van Etten J.L."/>
        </authorList>
    </citation>
    <scope>NUCLEOTIDE SEQUENCE [LARGE SCALE GENOMIC DNA]</scope>
    <source>
        <strain evidence="3 4">NC64A</strain>
    </source>
</reference>
<name>E1ZIP1_CHLVA</name>
<feature type="chain" id="PRO_5003156366" evidence="2">
    <location>
        <begin position="24"/>
        <end position="822"/>
    </location>
</feature>